<evidence type="ECO:0000256" key="1">
    <source>
        <dbReference type="SAM" id="MobiDB-lite"/>
    </source>
</evidence>
<gene>
    <name evidence="2" type="ORF">CC85DRAFT_331356</name>
</gene>
<evidence type="ECO:0000313" key="3">
    <source>
        <dbReference type="Proteomes" id="UP000053611"/>
    </source>
</evidence>
<dbReference type="Proteomes" id="UP000053611">
    <property type="component" value="Unassembled WGS sequence"/>
</dbReference>
<sequence length="150" mass="16026">MLGAHHIQLLQAASARRPMRSKQPRCARPSAVHISSVSSFPLSSSLPLPSLPPSPLSLPLLHVHPRPHSPIPRANHERRPRPRTPLARAGRSHAPADPCDCEPDRARSRARPGVYGPPAARDGVTGAERGRRGVACGAGGGANRGRFRDL</sequence>
<organism evidence="2 3">
    <name type="scientific">Cutaneotrichosporon oleaginosum</name>
    <dbReference type="NCBI Taxonomy" id="879819"/>
    <lineage>
        <taxon>Eukaryota</taxon>
        <taxon>Fungi</taxon>
        <taxon>Dikarya</taxon>
        <taxon>Basidiomycota</taxon>
        <taxon>Agaricomycotina</taxon>
        <taxon>Tremellomycetes</taxon>
        <taxon>Trichosporonales</taxon>
        <taxon>Trichosporonaceae</taxon>
        <taxon>Cutaneotrichosporon</taxon>
    </lineage>
</organism>
<dbReference type="EMBL" id="KQ087286">
    <property type="protein sequence ID" value="KLT38735.1"/>
    <property type="molecule type" value="Genomic_DNA"/>
</dbReference>
<name>A0A0J0XCE2_9TREE</name>
<reference evidence="2 3" key="1">
    <citation type="submission" date="2015-03" db="EMBL/GenBank/DDBJ databases">
        <title>Genomics and transcriptomics of the oil-accumulating basidiomycete yeast T. oleaginosus allow insights into substrate utilization and the diverse evolutionary trajectories of mating systems in fungi.</title>
        <authorList>
            <consortium name="DOE Joint Genome Institute"/>
            <person name="Kourist R."/>
            <person name="Kracht O."/>
            <person name="Bracharz F."/>
            <person name="Lipzen A."/>
            <person name="Nolan M."/>
            <person name="Ohm R."/>
            <person name="Grigoriev I."/>
            <person name="Sun S."/>
            <person name="Heitman J."/>
            <person name="Bruck T."/>
            <person name="Nowrousian M."/>
        </authorList>
    </citation>
    <scope>NUCLEOTIDE SEQUENCE [LARGE SCALE GENOMIC DNA]</scope>
    <source>
        <strain evidence="2 3">IBC0246</strain>
    </source>
</reference>
<accession>A0A0J0XCE2</accession>
<protein>
    <submittedName>
        <fullName evidence="2">Uncharacterized protein</fullName>
    </submittedName>
</protein>
<dbReference type="RefSeq" id="XP_018275226.1">
    <property type="nucleotide sequence ID" value="XM_018427042.1"/>
</dbReference>
<dbReference type="GeneID" id="28987645"/>
<evidence type="ECO:0000313" key="2">
    <source>
        <dbReference type="EMBL" id="KLT38735.1"/>
    </source>
</evidence>
<feature type="region of interest" description="Disordered" evidence="1">
    <location>
        <begin position="42"/>
        <end position="150"/>
    </location>
</feature>
<proteinExistence type="predicted"/>
<keyword evidence="3" id="KW-1185">Reference proteome</keyword>
<dbReference type="AlphaFoldDB" id="A0A0J0XCE2"/>